<evidence type="ECO:0000259" key="13">
    <source>
        <dbReference type="Pfam" id="PF07005"/>
    </source>
</evidence>
<dbReference type="InterPro" id="IPR042213">
    <property type="entry name" value="NBD_C_sf"/>
</dbReference>
<comment type="catalytic activity">
    <reaction evidence="7">
        <text>3-dehydro-L-erythronate + ATP = 3-dehydro-4-O-phospho-L-erythronate + ADP + H(+)</text>
        <dbReference type="Rhea" id="RHEA:52552"/>
        <dbReference type="ChEBI" id="CHEBI:15378"/>
        <dbReference type="ChEBI" id="CHEBI:30616"/>
        <dbReference type="ChEBI" id="CHEBI:136592"/>
        <dbReference type="ChEBI" id="CHEBI:136670"/>
        <dbReference type="ChEBI" id="CHEBI:456216"/>
        <dbReference type="EC" id="2.7.1.217"/>
    </reaction>
</comment>
<keyword evidence="6" id="KW-0119">Carbohydrate metabolism</keyword>
<evidence type="ECO:0000256" key="5">
    <source>
        <dbReference type="ARBA" id="ARBA00022840"/>
    </source>
</evidence>
<dbReference type="Pfam" id="PF17042">
    <property type="entry name" value="NBD_C"/>
    <property type="match status" value="1"/>
</dbReference>
<feature type="domain" description="Four-carbon acid sugar kinase nucleotide binding" evidence="14">
    <location>
        <begin position="249"/>
        <end position="404"/>
    </location>
</feature>
<organism evidence="15 16">
    <name type="scientific">Mesorhizobium salmacidum</name>
    <dbReference type="NCBI Taxonomy" id="3015171"/>
    <lineage>
        <taxon>Bacteria</taxon>
        <taxon>Pseudomonadati</taxon>
        <taxon>Pseudomonadota</taxon>
        <taxon>Alphaproteobacteria</taxon>
        <taxon>Hyphomicrobiales</taxon>
        <taxon>Phyllobacteriaceae</taxon>
        <taxon>Mesorhizobium</taxon>
    </lineage>
</organism>
<dbReference type="Pfam" id="PF07005">
    <property type="entry name" value="SBD_N"/>
    <property type="match status" value="1"/>
</dbReference>
<evidence type="ECO:0000256" key="9">
    <source>
        <dbReference type="ARBA" id="ARBA00037335"/>
    </source>
</evidence>
<evidence type="ECO:0000313" key="16">
    <source>
        <dbReference type="Proteomes" id="UP001387293"/>
    </source>
</evidence>
<keyword evidence="3" id="KW-0547">Nucleotide-binding</keyword>
<comment type="function">
    <text evidence="9">Catalyzes the ATP-dependent phosphorylation of 3-oxo-tetronate to 3-oxo-tetronate 4-phosphate.</text>
</comment>
<dbReference type="RefSeq" id="WP_337108830.1">
    <property type="nucleotide sequence ID" value="NZ_JAPYKS010000028.1"/>
</dbReference>
<evidence type="ECO:0000256" key="2">
    <source>
        <dbReference type="ARBA" id="ARBA00022679"/>
    </source>
</evidence>
<dbReference type="Gene3D" id="3.40.50.10840">
    <property type="entry name" value="Putative sugar-binding, N-terminal domain"/>
    <property type="match status" value="1"/>
</dbReference>
<evidence type="ECO:0000256" key="10">
    <source>
        <dbReference type="ARBA" id="ARBA00039095"/>
    </source>
</evidence>
<dbReference type="EMBL" id="JAPYKS010000028">
    <property type="protein sequence ID" value="MEI9412432.1"/>
    <property type="molecule type" value="Genomic_DNA"/>
</dbReference>
<evidence type="ECO:0000256" key="7">
    <source>
        <dbReference type="ARBA" id="ARBA00035898"/>
    </source>
</evidence>
<dbReference type="GO" id="GO:0016301">
    <property type="term" value="F:kinase activity"/>
    <property type="evidence" value="ECO:0007669"/>
    <property type="project" value="UniProtKB-KW"/>
</dbReference>
<keyword evidence="4 15" id="KW-0418">Kinase</keyword>
<comment type="caution">
    <text evidence="15">The sequence shown here is derived from an EMBL/GenBank/DDBJ whole genome shotgun (WGS) entry which is preliminary data.</text>
</comment>
<evidence type="ECO:0000256" key="4">
    <source>
        <dbReference type="ARBA" id="ARBA00022777"/>
    </source>
</evidence>
<dbReference type="Gene3D" id="3.40.980.20">
    <property type="entry name" value="Four-carbon acid sugar kinase, nucleotide binding domain"/>
    <property type="match status" value="1"/>
</dbReference>
<dbReference type="InterPro" id="IPR010737">
    <property type="entry name" value="4-carb_acid_sugar_kinase_N"/>
</dbReference>
<keyword evidence="2" id="KW-0808">Transferase</keyword>
<sequence>MKIGVIGDDFTGAGDIANTLAKVGARTVQYVGTPTVRLKTEIDAAVIALKTRSIDAGDAVTQSLAACRWLIANGAEQIVFKYCSTFDSTPRGNIGPVAEALLVELDTTLALVCPAFPANRRTLYNGHLFVGDRLLSESGMENHPLTPMTDPDIRRWLARQTALKVGHLSLESLRSGNAQAALRLAKHNHERLIVADAISDDDLLALGRIVRTHRLVTGGSGIAMGLPGNFGIQSAMDRRPFAGSDGPGLILSGSCSSATRRQIAAYDSGHPSKRLDAADALDPGAAVASCLDFLVSHKDTGPLVYSTAEPSEVAAAQAQYGRDRLAASFDTIFAELAIEAVAAGFRRIVVAGGETSGAVASAFGAAALEVGPEIDTGVPVLILDGKPRLAFALKSGNFGADDFFECALATLKGWAS</sequence>
<dbReference type="NCBIfam" id="NF043035">
    <property type="entry name" value="OxoTetrKin"/>
    <property type="match status" value="1"/>
</dbReference>
<accession>A0ABU8L460</accession>
<protein>
    <recommendedName>
        <fullName evidence="11">3-oxo-tetronate kinase</fullName>
        <ecNumber evidence="10">2.7.1.217</ecNumber>
    </recommendedName>
    <alternativeName>
        <fullName evidence="12">3-dehydrotetronate 4-kinase</fullName>
    </alternativeName>
</protein>
<dbReference type="InterPro" id="IPR050007">
    <property type="entry name" value="OtnK"/>
</dbReference>
<dbReference type="InterPro" id="IPR037051">
    <property type="entry name" value="4-carb_acid_sugar_kinase_N_sf"/>
</dbReference>
<name>A0ABU8L460_9HYPH</name>
<gene>
    <name evidence="15" type="ORF">O7A60_27305</name>
</gene>
<keyword evidence="5" id="KW-0067">ATP-binding</keyword>
<evidence type="ECO:0000256" key="12">
    <source>
        <dbReference type="ARBA" id="ARBA00041377"/>
    </source>
</evidence>
<comment type="catalytic activity">
    <reaction evidence="8">
        <text>3-dehydro-D-erythronate + ATP = 3-dehydro-4-O-phospho-D-erythronate + ADP + H(+)</text>
        <dbReference type="Rhea" id="RHEA:52556"/>
        <dbReference type="ChEBI" id="CHEBI:15378"/>
        <dbReference type="ChEBI" id="CHEBI:30616"/>
        <dbReference type="ChEBI" id="CHEBI:57958"/>
        <dbReference type="ChEBI" id="CHEBI:136593"/>
        <dbReference type="ChEBI" id="CHEBI:456216"/>
        <dbReference type="EC" id="2.7.1.217"/>
    </reaction>
</comment>
<dbReference type="Proteomes" id="UP001387293">
    <property type="component" value="Unassembled WGS sequence"/>
</dbReference>
<evidence type="ECO:0000256" key="8">
    <source>
        <dbReference type="ARBA" id="ARBA00036346"/>
    </source>
</evidence>
<dbReference type="InterPro" id="IPR031475">
    <property type="entry name" value="NBD_C"/>
</dbReference>
<dbReference type="EC" id="2.7.1.217" evidence="10"/>
<feature type="domain" description="Four-carbon acid sugar kinase N-terminal" evidence="13">
    <location>
        <begin position="3"/>
        <end position="226"/>
    </location>
</feature>
<evidence type="ECO:0000256" key="11">
    <source>
        <dbReference type="ARBA" id="ARBA00039461"/>
    </source>
</evidence>
<evidence type="ECO:0000259" key="14">
    <source>
        <dbReference type="Pfam" id="PF17042"/>
    </source>
</evidence>
<keyword evidence="16" id="KW-1185">Reference proteome</keyword>
<reference evidence="15 16" key="1">
    <citation type="submission" date="2022-12" db="EMBL/GenBank/DDBJ databases">
        <authorList>
            <person name="Muema E."/>
        </authorList>
    </citation>
    <scope>NUCLEOTIDE SEQUENCE [LARGE SCALE GENOMIC DNA]</scope>
    <source>
        <strain evidence="16">1326</strain>
    </source>
</reference>
<dbReference type="SUPFAM" id="SSF142764">
    <property type="entry name" value="YgbK-like"/>
    <property type="match status" value="1"/>
</dbReference>
<evidence type="ECO:0000313" key="15">
    <source>
        <dbReference type="EMBL" id="MEI9412432.1"/>
    </source>
</evidence>
<evidence type="ECO:0000256" key="6">
    <source>
        <dbReference type="ARBA" id="ARBA00023277"/>
    </source>
</evidence>
<evidence type="ECO:0000256" key="3">
    <source>
        <dbReference type="ARBA" id="ARBA00022741"/>
    </source>
</evidence>
<comment type="similarity">
    <text evidence="1">Belongs to the four-carbon acid sugar kinase family.</text>
</comment>
<evidence type="ECO:0000256" key="1">
    <source>
        <dbReference type="ARBA" id="ARBA00005715"/>
    </source>
</evidence>
<proteinExistence type="inferred from homology"/>